<organism evidence="1 2">
    <name type="scientific">Gigaspora margarita</name>
    <dbReference type="NCBI Taxonomy" id="4874"/>
    <lineage>
        <taxon>Eukaryota</taxon>
        <taxon>Fungi</taxon>
        <taxon>Fungi incertae sedis</taxon>
        <taxon>Mucoromycota</taxon>
        <taxon>Glomeromycotina</taxon>
        <taxon>Glomeromycetes</taxon>
        <taxon>Diversisporales</taxon>
        <taxon>Gigasporaceae</taxon>
        <taxon>Gigaspora</taxon>
    </lineage>
</organism>
<accession>A0ABN7XNR6</accession>
<name>A0ABN7XNR6_GIGMA</name>
<evidence type="ECO:0000313" key="1">
    <source>
        <dbReference type="EMBL" id="CAG8855986.1"/>
    </source>
</evidence>
<proteinExistence type="predicted"/>
<feature type="non-terminal residue" evidence="1">
    <location>
        <position position="52"/>
    </location>
</feature>
<gene>
    <name evidence="1" type="ORF">GMARGA_LOCUS44807</name>
</gene>
<feature type="non-terminal residue" evidence="1">
    <location>
        <position position="1"/>
    </location>
</feature>
<protein>
    <submittedName>
        <fullName evidence="1">25986_t:CDS:1</fullName>
    </submittedName>
</protein>
<sequence>KNSMKRAPEAMANKYKISIRRVYQIWRGVHPPIDLKKNIAPQIKDQEAEPIL</sequence>
<comment type="caution">
    <text evidence="1">The sequence shown here is derived from an EMBL/GenBank/DDBJ whole genome shotgun (WGS) entry which is preliminary data.</text>
</comment>
<dbReference type="EMBL" id="CAJVQB010155097">
    <property type="protein sequence ID" value="CAG8855986.1"/>
    <property type="molecule type" value="Genomic_DNA"/>
</dbReference>
<dbReference type="Proteomes" id="UP000789901">
    <property type="component" value="Unassembled WGS sequence"/>
</dbReference>
<reference evidence="1 2" key="1">
    <citation type="submission" date="2021-06" db="EMBL/GenBank/DDBJ databases">
        <authorList>
            <person name="Kallberg Y."/>
            <person name="Tangrot J."/>
            <person name="Rosling A."/>
        </authorList>
    </citation>
    <scope>NUCLEOTIDE SEQUENCE [LARGE SCALE GENOMIC DNA]</scope>
    <source>
        <strain evidence="1 2">120-4 pot B 10/14</strain>
    </source>
</reference>
<evidence type="ECO:0000313" key="2">
    <source>
        <dbReference type="Proteomes" id="UP000789901"/>
    </source>
</evidence>
<keyword evidence="2" id="KW-1185">Reference proteome</keyword>